<evidence type="ECO:0000256" key="1">
    <source>
        <dbReference type="ARBA" id="ARBA00004245"/>
    </source>
</evidence>
<evidence type="ECO:0000259" key="9">
    <source>
        <dbReference type="PROSITE" id="PS50021"/>
    </source>
</evidence>
<accession>B4JKR5</accession>
<keyword evidence="11" id="KW-1185">Reference proteome</keyword>
<dbReference type="PROSITE" id="PS50021">
    <property type="entry name" value="CH"/>
    <property type="match status" value="1"/>
</dbReference>
<dbReference type="InterPro" id="IPR001715">
    <property type="entry name" value="CH_dom"/>
</dbReference>
<evidence type="ECO:0000256" key="8">
    <source>
        <dbReference type="ARBA" id="ARBA00023306"/>
    </source>
</evidence>
<name>B4JKR5_DROGR</name>
<dbReference type="Proteomes" id="UP000001070">
    <property type="component" value="Unassembled WGS sequence"/>
</dbReference>
<dbReference type="Gene3D" id="1.10.418.10">
    <property type="entry name" value="Calponin-like domain"/>
    <property type="match status" value="1"/>
</dbReference>
<dbReference type="SMR" id="B4JKR5"/>
<keyword evidence="7" id="KW-0206">Cytoskeleton</keyword>
<protein>
    <submittedName>
        <fullName evidence="10">GH12721</fullName>
    </submittedName>
</protein>
<dbReference type="eggNOG" id="KOG3000">
    <property type="taxonomic scope" value="Eukaryota"/>
</dbReference>
<comment type="subcellular location">
    <subcellularLocation>
        <location evidence="1">Cytoplasm</location>
        <location evidence="1">Cytoskeleton</location>
    </subcellularLocation>
</comment>
<dbReference type="GO" id="GO:0008017">
    <property type="term" value="F:microtubule binding"/>
    <property type="evidence" value="ECO:0007669"/>
    <property type="project" value="InterPro"/>
</dbReference>
<evidence type="ECO:0000256" key="7">
    <source>
        <dbReference type="ARBA" id="ARBA00023212"/>
    </source>
</evidence>
<keyword evidence="3" id="KW-0963">Cytoplasm</keyword>
<dbReference type="InterPro" id="IPR036872">
    <property type="entry name" value="CH_dom_sf"/>
</dbReference>
<dbReference type="STRING" id="7222.B4JKR5"/>
<reference evidence="10 11" key="1">
    <citation type="journal article" date="2007" name="Nature">
        <title>Evolution of genes and genomes on the Drosophila phylogeny.</title>
        <authorList>
            <consortium name="Drosophila 12 Genomes Consortium"/>
            <person name="Clark A.G."/>
            <person name="Eisen M.B."/>
            <person name="Smith D.R."/>
            <person name="Bergman C.M."/>
            <person name="Oliver B."/>
            <person name="Markow T.A."/>
            <person name="Kaufman T.C."/>
            <person name="Kellis M."/>
            <person name="Gelbart W."/>
            <person name="Iyer V.N."/>
            <person name="Pollard D.A."/>
            <person name="Sackton T.B."/>
            <person name="Larracuente A.M."/>
            <person name="Singh N.D."/>
            <person name="Abad J.P."/>
            <person name="Abt D.N."/>
            <person name="Adryan B."/>
            <person name="Aguade M."/>
            <person name="Akashi H."/>
            <person name="Anderson W.W."/>
            <person name="Aquadro C.F."/>
            <person name="Ardell D.H."/>
            <person name="Arguello R."/>
            <person name="Artieri C.G."/>
            <person name="Barbash D.A."/>
            <person name="Barker D."/>
            <person name="Barsanti P."/>
            <person name="Batterham P."/>
            <person name="Batzoglou S."/>
            <person name="Begun D."/>
            <person name="Bhutkar A."/>
            <person name="Blanco E."/>
            <person name="Bosak S.A."/>
            <person name="Bradley R.K."/>
            <person name="Brand A.D."/>
            <person name="Brent M.R."/>
            <person name="Brooks A.N."/>
            <person name="Brown R.H."/>
            <person name="Butlin R.K."/>
            <person name="Caggese C."/>
            <person name="Calvi B.R."/>
            <person name="Bernardo de Carvalho A."/>
            <person name="Caspi A."/>
            <person name="Castrezana S."/>
            <person name="Celniker S.E."/>
            <person name="Chang J.L."/>
            <person name="Chapple C."/>
            <person name="Chatterji S."/>
            <person name="Chinwalla A."/>
            <person name="Civetta A."/>
            <person name="Clifton S.W."/>
            <person name="Comeron J.M."/>
            <person name="Costello J.C."/>
            <person name="Coyne J.A."/>
            <person name="Daub J."/>
            <person name="David R.G."/>
            <person name="Delcher A.L."/>
            <person name="Delehaunty K."/>
            <person name="Do C.B."/>
            <person name="Ebling H."/>
            <person name="Edwards K."/>
            <person name="Eickbush T."/>
            <person name="Evans J.D."/>
            <person name="Filipski A."/>
            <person name="Findeiss S."/>
            <person name="Freyhult E."/>
            <person name="Fulton L."/>
            <person name="Fulton R."/>
            <person name="Garcia A.C."/>
            <person name="Gardiner A."/>
            <person name="Garfield D.A."/>
            <person name="Garvin B.E."/>
            <person name="Gibson G."/>
            <person name="Gilbert D."/>
            <person name="Gnerre S."/>
            <person name="Godfrey J."/>
            <person name="Good R."/>
            <person name="Gotea V."/>
            <person name="Gravely B."/>
            <person name="Greenberg A.J."/>
            <person name="Griffiths-Jones S."/>
            <person name="Gross S."/>
            <person name="Guigo R."/>
            <person name="Gustafson E.A."/>
            <person name="Haerty W."/>
            <person name="Hahn M.W."/>
            <person name="Halligan D.L."/>
            <person name="Halpern A.L."/>
            <person name="Halter G.M."/>
            <person name="Han M.V."/>
            <person name="Heger A."/>
            <person name="Hillier L."/>
            <person name="Hinrichs A.S."/>
            <person name="Holmes I."/>
            <person name="Hoskins R.A."/>
            <person name="Hubisz M.J."/>
            <person name="Hultmark D."/>
            <person name="Huntley M.A."/>
            <person name="Jaffe D.B."/>
            <person name="Jagadeeshan S."/>
            <person name="Jeck W.R."/>
            <person name="Johnson J."/>
            <person name="Jones C.D."/>
            <person name="Jordan W.C."/>
            <person name="Karpen G.H."/>
            <person name="Kataoka E."/>
            <person name="Keightley P.D."/>
            <person name="Kheradpour P."/>
            <person name="Kirkness E.F."/>
            <person name="Koerich L.B."/>
            <person name="Kristiansen K."/>
            <person name="Kudrna D."/>
            <person name="Kulathinal R.J."/>
            <person name="Kumar S."/>
            <person name="Kwok R."/>
            <person name="Lander E."/>
            <person name="Langley C.H."/>
            <person name="Lapoint R."/>
            <person name="Lazzaro B.P."/>
            <person name="Lee S.J."/>
            <person name="Levesque L."/>
            <person name="Li R."/>
            <person name="Lin C.F."/>
            <person name="Lin M.F."/>
            <person name="Lindblad-Toh K."/>
            <person name="Llopart A."/>
            <person name="Long M."/>
            <person name="Low L."/>
            <person name="Lozovsky E."/>
            <person name="Lu J."/>
            <person name="Luo M."/>
            <person name="Machado C.A."/>
            <person name="Makalowski W."/>
            <person name="Marzo M."/>
            <person name="Matsuda M."/>
            <person name="Matzkin L."/>
            <person name="McAllister B."/>
            <person name="McBride C.S."/>
            <person name="McKernan B."/>
            <person name="McKernan K."/>
            <person name="Mendez-Lago M."/>
            <person name="Minx P."/>
            <person name="Mollenhauer M.U."/>
            <person name="Montooth K."/>
            <person name="Mount S.M."/>
            <person name="Mu X."/>
            <person name="Myers E."/>
            <person name="Negre B."/>
            <person name="Newfeld S."/>
            <person name="Nielsen R."/>
            <person name="Noor M.A."/>
            <person name="O'Grady P."/>
            <person name="Pachter L."/>
            <person name="Papaceit M."/>
            <person name="Parisi M.J."/>
            <person name="Parisi M."/>
            <person name="Parts L."/>
            <person name="Pedersen J.S."/>
            <person name="Pesole G."/>
            <person name="Phillippy A.M."/>
            <person name="Ponting C.P."/>
            <person name="Pop M."/>
            <person name="Porcelli D."/>
            <person name="Powell J.R."/>
            <person name="Prohaska S."/>
            <person name="Pruitt K."/>
            <person name="Puig M."/>
            <person name="Quesneville H."/>
            <person name="Ram K.R."/>
            <person name="Rand D."/>
            <person name="Rasmussen M.D."/>
            <person name="Reed L.K."/>
            <person name="Reenan R."/>
            <person name="Reily A."/>
            <person name="Remington K.A."/>
            <person name="Rieger T.T."/>
            <person name="Ritchie M.G."/>
            <person name="Robin C."/>
            <person name="Rogers Y.H."/>
            <person name="Rohde C."/>
            <person name="Rozas J."/>
            <person name="Rubenfield M.J."/>
            <person name="Ruiz A."/>
            <person name="Russo S."/>
            <person name="Salzberg S.L."/>
            <person name="Sanchez-Gracia A."/>
            <person name="Saranga D.J."/>
            <person name="Sato H."/>
            <person name="Schaeffer S.W."/>
            <person name="Schatz M.C."/>
            <person name="Schlenke T."/>
            <person name="Schwartz R."/>
            <person name="Segarra C."/>
            <person name="Singh R.S."/>
            <person name="Sirot L."/>
            <person name="Sirota M."/>
            <person name="Sisneros N.B."/>
            <person name="Smith C.D."/>
            <person name="Smith T.F."/>
            <person name="Spieth J."/>
            <person name="Stage D.E."/>
            <person name="Stark A."/>
            <person name="Stephan W."/>
            <person name="Strausberg R.L."/>
            <person name="Strempel S."/>
            <person name="Sturgill D."/>
            <person name="Sutton G."/>
            <person name="Sutton G.G."/>
            <person name="Tao W."/>
            <person name="Teichmann S."/>
            <person name="Tobari Y.N."/>
            <person name="Tomimura Y."/>
            <person name="Tsolas J.M."/>
            <person name="Valente V.L."/>
            <person name="Venter E."/>
            <person name="Venter J.C."/>
            <person name="Vicario S."/>
            <person name="Vieira F.G."/>
            <person name="Vilella A.J."/>
            <person name="Villasante A."/>
            <person name="Walenz B."/>
            <person name="Wang J."/>
            <person name="Wasserman M."/>
            <person name="Watts T."/>
            <person name="Wilson D."/>
            <person name="Wilson R.K."/>
            <person name="Wing R.A."/>
            <person name="Wolfner M.F."/>
            <person name="Wong A."/>
            <person name="Wong G.K."/>
            <person name="Wu C.I."/>
            <person name="Wu G."/>
            <person name="Yamamoto D."/>
            <person name="Yang H.P."/>
            <person name="Yang S.P."/>
            <person name="Yorke J.A."/>
            <person name="Yoshida K."/>
            <person name="Zdobnov E."/>
            <person name="Zhang P."/>
            <person name="Zhang Y."/>
            <person name="Zimin A.V."/>
            <person name="Baldwin J."/>
            <person name="Abdouelleil A."/>
            <person name="Abdulkadir J."/>
            <person name="Abebe A."/>
            <person name="Abera B."/>
            <person name="Abreu J."/>
            <person name="Acer S.C."/>
            <person name="Aftuck L."/>
            <person name="Alexander A."/>
            <person name="An P."/>
            <person name="Anderson E."/>
            <person name="Anderson S."/>
            <person name="Arachi H."/>
            <person name="Azer M."/>
            <person name="Bachantsang P."/>
            <person name="Barry A."/>
            <person name="Bayul T."/>
            <person name="Berlin A."/>
            <person name="Bessette D."/>
            <person name="Bloom T."/>
            <person name="Blye J."/>
            <person name="Boguslavskiy L."/>
            <person name="Bonnet C."/>
            <person name="Boukhgalter B."/>
            <person name="Bourzgui I."/>
            <person name="Brown A."/>
            <person name="Cahill P."/>
            <person name="Channer S."/>
            <person name="Cheshatsang Y."/>
            <person name="Chuda L."/>
            <person name="Citroen M."/>
            <person name="Collymore A."/>
            <person name="Cooke P."/>
            <person name="Costello M."/>
            <person name="D'Aco K."/>
            <person name="Daza R."/>
            <person name="De Haan G."/>
            <person name="DeGray S."/>
            <person name="DeMaso C."/>
            <person name="Dhargay N."/>
            <person name="Dooley K."/>
            <person name="Dooley E."/>
            <person name="Doricent M."/>
            <person name="Dorje P."/>
            <person name="Dorjee K."/>
            <person name="Dupes A."/>
            <person name="Elong R."/>
            <person name="Falk J."/>
            <person name="Farina A."/>
            <person name="Faro S."/>
            <person name="Ferguson D."/>
            <person name="Fisher S."/>
            <person name="Foley C.D."/>
            <person name="Franke A."/>
            <person name="Friedrich D."/>
            <person name="Gadbois L."/>
            <person name="Gearin G."/>
            <person name="Gearin C.R."/>
            <person name="Giannoukos G."/>
            <person name="Goode T."/>
            <person name="Graham J."/>
            <person name="Grandbois E."/>
            <person name="Grewal S."/>
            <person name="Gyaltsen K."/>
            <person name="Hafez N."/>
            <person name="Hagos B."/>
            <person name="Hall J."/>
            <person name="Henson C."/>
            <person name="Hollinger A."/>
            <person name="Honan T."/>
            <person name="Huard M.D."/>
            <person name="Hughes L."/>
            <person name="Hurhula B."/>
            <person name="Husby M.E."/>
            <person name="Kamat A."/>
            <person name="Kanga B."/>
            <person name="Kashin S."/>
            <person name="Khazanovich D."/>
            <person name="Kisner P."/>
            <person name="Lance K."/>
            <person name="Lara M."/>
            <person name="Lee W."/>
            <person name="Lennon N."/>
            <person name="Letendre F."/>
            <person name="LeVine R."/>
            <person name="Lipovsky A."/>
            <person name="Liu X."/>
            <person name="Liu J."/>
            <person name="Liu S."/>
            <person name="Lokyitsang T."/>
            <person name="Lokyitsang Y."/>
            <person name="Lubonja R."/>
            <person name="Lui A."/>
            <person name="MacDonald P."/>
            <person name="Magnisalis V."/>
            <person name="Maru K."/>
            <person name="Matthews C."/>
            <person name="McCusker W."/>
            <person name="McDonough S."/>
            <person name="Mehta T."/>
            <person name="Meldrim J."/>
            <person name="Meneus L."/>
            <person name="Mihai O."/>
            <person name="Mihalev A."/>
            <person name="Mihova T."/>
            <person name="Mittelman R."/>
            <person name="Mlenga V."/>
            <person name="Montmayeur A."/>
            <person name="Mulrain L."/>
            <person name="Navidi A."/>
            <person name="Naylor J."/>
            <person name="Negash T."/>
            <person name="Nguyen T."/>
            <person name="Nguyen N."/>
            <person name="Nicol R."/>
            <person name="Norbu C."/>
            <person name="Norbu N."/>
            <person name="Novod N."/>
            <person name="O'Neill B."/>
            <person name="Osman S."/>
            <person name="Markiewicz E."/>
            <person name="Oyono O.L."/>
            <person name="Patti C."/>
            <person name="Phunkhang P."/>
            <person name="Pierre F."/>
            <person name="Priest M."/>
            <person name="Raghuraman S."/>
            <person name="Rege F."/>
            <person name="Reyes R."/>
            <person name="Rise C."/>
            <person name="Rogov P."/>
            <person name="Ross K."/>
            <person name="Ryan E."/>
            <person name="Settipalli S."/>
            <person name="Shea T."/>
            <person name="Sherpa N."/>
            <person name="Shi L."/>
            <person name="Shih D."/>
            <person name="Sparrow T."/>
            <person name="Spaulding J."/>
            <person name="Stalker J."/>
            <person name="Stange-Thomann N."/>
            <person name="Stavropoulos S."/>
            <person name="Stone C."/>
            <person name="Strader C."/>
            <person name="Tesfaye S."/>
            <person name="Thomson T."/>
            <person name="Thoulutsang Y."/>
            <person name="Thoulutsang D."/>
            <person name="Topham K."/>
            <person name="Topping I."/>
            <person name="Tsamla T."/>
            <person name="Vassiliev H."/>
            <person name="Vo A."/>
            <person name="Wangchuk T."/>
            <person name="Wangdi T."/>
            <person name="Weiand M."/>
            <person name="Wilkinson J."/>
            <person name="Wilson A."/>
            <person name="Yadav S."/>
            <person name="Young G."/>
            <person name="Yu Q."/>
            <person name="Zembek L."/>
            <person name="Zhong D."/>
            <person name="Zimmer A."/>
            <person name="Zwirko Z."/>
            <person name="Jaffe D.B."/>
            <person name="Alvarez P."/>
            <person name="Brockman W."/>
            <person name="Butler J."/>
            <person name="Chin C."/>
            <person name="Gnerre S."/>
            <person name="Grabherr M."/>
            <person name="Kleber M."/>
            <person name="Mauceli E."/>
            <person name="MacCallum I."/>
        </authorList>
    </citation>
    <scope>NUCLEOTIDE SEQUENCE [LARGE SCALE GENOMIC DNA]</scope>
    <source>
        <strain evidence="11">Tucson 15287-2541.00</strain>
    </source>
</reference>
<evidence type="ECO:0000313" key="11">
    <source>
        <dbReference type="Proteomes" id="UP000001070"/>
    </source>
</evidence>
<keyword evidence="6" id="KW-0498">Mitosis</keyword>
<dbReference type="OrthoDB" id="7854775at2759"/>
<sequence length="149" mass="17611">MGNEYRIAKNVVLTRNSKEQFSKIKILNWVNETLESNLSRIKDLCTGAAYCNLMDILFPNLIQMRNVKFMGNQKIDYIKNFKLLQQGFNKLQVNVSFDIQELIKGNYRENYQFANWFKVFYDRNFESICKNYCAKKARGYQEIGMAISN</sequence>
<evidence type="ECO:0000256" key="6">
    <source>
        <dbReference type="ARBA" id="ARBA00022776"/>
    </source>
</evidence>
<dbReference type="InterPro" id="IPR027328">
    <property type="entry name" value="MAPRE"/>
</dbReference>
<proteinExistence type="inferred from homology"/>
<feature type="domain" description="Calponin-homology (CH)" evidence="9">
    <location>
        <begin position="20"/>
        <end position="122"/>
    </location>
</feature>
<keyword evidence="8" id="KW-0131">Cell cycle</keyword>
<organism evidence="11">
    <name type="scientific">Drosophila grimshawi</name>
    <name type="common">Hawaiian fruit fly</name>
    <name type="synonym">Idiomyia grimshawi</name>
    <dbReference type="NCBI Taxonomy" id="7222"/>
    <lineage>
        <taxon>Eukaryota</taxon>
        <taxon>Metazoa</taxon>
        <taxon>Ecdysozoa</taxon>
        <taxon>Arthropoda</taxon>
        <taxon>Hexapoda</taxon>
        <taxon>Insecta</taxon>
        <taxon>Pterygota</taxon>
        <taxon>Neoptera</taxon>
        <taxon>Endopterygota</taxon>
        <taxon>Diptera</taxon>
        <taxon>Brachycera</taxon>
        <taxon>Muscomorpha</taxon>
        <taxon>Ephydroidea</taxon>
        <taxon>Drosophilidae</taxon>
        <taxon>Drosophila</taxon>
        <taxon>Hawaiian Drosophila</taxon>
    </lineage>
</organism>
<dbReference type="OMA" id="NYEFAVW"/>
<dbReference type="Pfam" id="PF00307">
    <property type="entry name" value="CH"/>
    <property type="match status" value="1"/>
</dbReference>
<dbReference type="GO" id="GO:0051301">
    <property type="term" value="P:cell division"/>
    <property type="evidence" value="ECO:0007669"/>
    <property type="project" value="UniProtKB-KW"/>
</dbReference>
<dbReference type="GO" id="GO:0005874">
    <property type="term" value="C:microtubule"/>
    <property type="evidence" value="ECO:0007669"/>
    <property type="project" value="UniProtKB-KW"/>
</dbReference>
<dbReference type="PANTHER" id="PTHR10623">
    <property type="entry name" value="MICROTUBULE-ASSOCIATED PROTEIN RP/EB FAMILY MEMBER"/>
    <property type="match status" value="1"/>
</dbReference>
<gene>
    <name evidence="10" type="primary">Dgri\GH12721</name>
    <name evidence="10" type="ORF">Dgri_GH12721</name>
</gene>
<dbReference type="KEGG" id="dgr:6565110"/>
<dbReference type="HOGENOM" id="CLU_041744_4_0_1"/>
<dbReference type="PhylomeDB" id="B4JKR5"/>
<dbReference type="InParanoid" id="B4JKR5"/>
<evidence type="ECO:0000256" key="4">
    <source>
        <dbReference type="ARBA" id="ARBA00022618"/>
    </source>
</evidence>
<dbReference type="SUPFAM" id="SSF47576">
    <property type="entry name" value="Calponin-homology domain, CH-domain"/>
    <property type="match status" value="1"/>
</dbReference>
<dbReference type="EMBL" id="CH916370">
    <property type="protein sequence ID" value="EDW00168.1"/>
    <property type="molecule type" value="Genomic_DNA"/>
</dbReference>
<comment type="similarity">
    <text evidence="2">Belongs to the MAPRE family.</text>
</comment>
<dbReference type="AlphaFoldDB" id="B4JKR5"/>
<evidence type="ECO:0000256" key="3">
    <source>
        <dbReference type="ARBA" id="ARBA00022490"/>
    </source>
</evidence>
<evidence type="ECO:0000256" key="5">
    <source>
        <dbReference type="ARBA" id="ARBA00022701"/>
    </source>
</evidence>
<keyword evidence="4" id="KW-0132">Cell division</keyword>
<evidence type="ECO:0000256" key="2">
    <source>
        <dbReference type="ARBA" id="ARBA00010729"/>
    </source>
</evidence>
<evidence type="ECO:0000313" key="10">
    <source>
        <dbReference type="EMBL" id="EDW00168.1"/>
    </source>
</evidence>
<keyword evidence="5" id="KW-0493">Microtubule</keyword>
<dbReference type="FunFam" id="1.10.418.10:FF:000028">
    <property type="entry name" value="RP/EB family microtubule-associated protein"/>
    <property type="match status" value="1"/>
</dbReference>